<feature type="compositionally biased region" description="Polar residues" evidence="1">
    <location>
        <begin position="577"/>
        <end position="593"/>
    </location>
</feature>
<organism evidence="3 4">
    <name type="scientific">Imshaugia aleurites</name>
    <dbReference type="NCBI Taxonomy" id="172621"/>
    <lineage>
        <taxon>Eukaryota</taxon>
        <taxon>Fungi</taxon>
        <taxon>Dikarya</taxon>
        <taxon>Ascomycota</taxon>
        <taxon>Pezizomycotina</taxon>
        <taxon>Lecanoromycetes</taxon>
        <taxon>OSLEUM clade</taxon>
        <taxon>Lecanoromycetidae</taxon>
        <taxon>Lecanorales</taxon>
        <taxon>Lecanorineae</taxon>
        <taxon>Parmeliaceae</taxon>
        <taxon>Imshaugia</taxon>
    </lineage>
</organism>
<name>A0A8H3I3S3_9LECA</name>
<dbReference type="OrthoDB" id="10574536at2759"/>
<feature type="compositionally biased region" description="Low complexity" evidence="1">
    <location>
        <begin position="565"/>
        <end position="575"/>
    </location>
</feature>
<feature type="region of interest" description="Disordered" evidence="1">
    <location>
        <begin position="27"/>
        <end position="81"/>
    </location>
</feature>
<feature type="chain" id="PRO_5034323272" evidence="2">
    <location>
        <begin position="21"/>
        <end position="625"/>
    </location>
</feature>
<evidence type="ECO:0000256" key="2">
    <source>
        <dbReference type="SAM" id="SignalP"/>
    </source>
</evidence>
<feature type="region of interest" description="Disordered" evidence="1">
    <location>
        <begin position="444"/>
        <end position="529"/>
    </location>
</feature>
<feature type="compositionally biased region" description="Polar residues" evidence="1">
    <location>
        <begin position="27"/>
        <end position="40"/>
    </location>
</feature>
<protein>
    <submittedName>
        <fullName evidence="3">Uncharacterized protein</fullName>
    </submittedName>
</protein>
<evidence type="ECO:0000313" key="4">
    <source>
        <dbReference type="Proteomes" id="UP000664534"/>
    </source>
</evidence>
<sequence length="625" mass="62922">MQFRIPLVFTGLTLASGVSALCVTGSSNATTPQRTSSPDLSNSFVSPSFPNPTAPGPNRTGVKPHYHFTPPGPSQLRNNTSPVTPCVAPTGHVHLSTGVPSRPHSFTDHTSTVNSHVYVPSGHIAPAVNGSTTVTRPCPTCPPVTILGSGSATTVYKPCPTCPPVTIPGSDSATTVYKPCPTCPPVTIPGSSSTETKYQPCPTGPPIRILGSKSTIIESNTPTTSTPPISTETTTITTPRTTTRYTGVDAVTRSTKPCLTYPSETITSPASSTTTITKLRPTCGPIVLGPATGPDHFLTLTKLCPDCPGGTVVTSAPCHTTVQTGRAPLVFGYHQYVYTNSTLNGFAAPSIFASGSAFNTGVFRTGAFSTGLVRHGSFTTEVPSTGTSPLVVLSTTKCNGKVTVETYSAGENVVSSTVSNGEVTVETQSAILSLVGHTAPNGQVTVETQSSTPSNGETNGNSPSQAAAIAASQATASQSTAEASQASAGPEAATQAAATGNNSAESNNFSSNSTSSNATGSTNQAATNSQAANSALGSNASGSANHVAANTAAAAQASQAGAAAQASASQPAAEAGETNSPIATNGTSPTSTSVKAFEGAASSFKASTTMVSFAVTVFSFMMILL</sequence>
<comment type="caution">
    <text evidence="3">The sequence shown here is derived from an EMBL/GenBank/DDBJ whole genome shotgun (WGS) entry which is preliminary data.</text>
</comment>
<feature type="compositionally biased region" description="Low complexity" evidence="1">
    <location>
        <begin position="464"/>
        <end position="529"/>
    </location>
</feature>
<dbReference type="AlphaFoldDB" id="A0A8H3I3S3"/>
<dbReference type="Proteomes" id="UP000664534">
    <property type="component" value="Unassembled WGS sequence"/>
</dbReference>
<feature type="region of interest" description="Disordered" evidence="1">
    <location>
        <begin position="565"/>
        <end position="593"/>
    </location>
</feature>
<feature type="signal peptide" evidence="2">
    <location>
        <begin position="1"/>
        <end position="20"/>
    </location>
</feature>
<accession>A0A8H3I3S3</accession>
<proteinExistence type="predicted"/>
<evidence type="ECO:0000256" key="1">
    <source>
        <dbReference type="SAM" id="MobiDB-lite"/>
    </source>
</evidence>
<keyword evidence="2" id="KW-0732">Signal</keyword>
<keyword evidence="4" id="KW-1185">Reference proteome</keyword>
<dbReference type="EMBL" id="CAJPDT010000012">
    <property type="protein sequence ID" value="CAF9913927.1"/>
    <property type="molecule type" value="Genomic_DNA"/>
</dbReference>
<evidence type="ECO:0000313" key="3">
    <source>
        <dbReference type="EMBL" id="CAF9913927.1"/>
    </source>
</evidence>
<feature type="compositionally biased region" description="Polar residues" evidence="1">
    <location>
        <begin position="444"/>
        <end position="463"/>
    </location>
</feature>
<reference evidence="3" key="1">
    <citation type="submission" date="2021-03" db="EMBL/GenBank/DDBJ databases">
        <authorList>
            <person name="Tagirdzhanova G."/>
        </authorList>
    </citation>
    <scope>NUCLEOTIDE SEQUENCE</scope>
</reference>
<gene>
    <name evidence="3" type="ORF">IMSHALPRED_001481</name>
</gene>